<sequence length="266" mass="30374">MDEGKYNSTCLCAVMEGNTEVTPPPVYEFSYSPELGLLMDHLDEVAFECDGKDLLALASNKIQQERRNAVFNPYPVGKVSRGKLDVNYGFLNEYLYESQDYAPHKLLKARRTICGFEIYSLDQDAEEYVGCLRSNILGTKYSLEQNDQKVVEIRYLTSVFKRRGPREFSVLFMGMAESTGKPIVMRNKEPYYNVETNSYSLNFNGRVTTPSVKNFQLVHPLDPTYVTLTFGKVSRYKYILDYAYPWTGVQAFAIALTALDYKIGCD</sequence>
<dbReference type="EMBL" id="JOKQ01000006">
    <property type="protein sequence ID" value="KHN69555.1"/>
    <property type="molecule type" value="Genomic_DNA"/>
</dbReference>
<dbReference type="OrthoDB" id="8775810at2759"/>
<reference evidence="3 4" key="1">
    <citation type="journal article" date="2014" name="MBio">
        <title>The Ordospora colligata genome; evolution of extreme reduction in microsporidia and host-to-parasite horizontal gene transfer.</title>
        <authorList>
            <person name="Pombert J.-F."/>
            <person name="Haag K.L."/>
            <person name="Beidas S."/>
            <person name="Ebert D."/>
            <person name="Keeling P.J."/>
        </authorList>
    </citation>
    <scope>NUCLEOTIDE SEQUENCE [LARGE SCALE GENOMIC DNA]</scope>
    <source>
        <strain evidence="3 4">OC4</strain>
    </source>
</reference>
<evidence type="ECO:0000256" key="1">
    <source>
        <dbReference type="ARBA" id="ARBA00007129"/>
    </source>
</evidence>
<dbReference type="PANTHER" id="PTHR16517:SF7">
    <property type="entry name" value="PROTEIN KING TUBBY"/>
    <property type="match status" value="1"/>
</dbReference>
<dbReference type="HOGENOM" id="CLU_028236_0_1_1"/>
<dbReference type="RefSeq" id="XP_014563597.1">
    <property type="nucleotide sequence ID" value="XM_014708111.1"/>
</dbReference>
<dbReference type="SUPFAM" id="SSF54518">
    <property type="entry name" value="Tubby C-terminal domain-like"/>
    <property type="match status" value="1"/>
</dbReference>
<protein>
    <submittedName>
        <fullName evidence="3">Tub-like protein</fullName>
    </submittedName>
</protein>
<evidence type="ECO:0000313" key="3">
    <source>
        <dbReference type="EMBL" id="KHN69555.1"/>
    </source>
</evidence>
<dbReference type="GeneID" id="26261925"/>
<gene>
    <name evidence="3" type="ORF">M896_060540</name>
</gene>
<dbReference type="InterPro" id="IPR000007">
    <property type="entry name" value="Tubby_C"/>
</dbReference>
<dbReference type="STRING" id="1354746.A0A0B2UKL8"/>
<dbReference type="Gene3D" id="3.20.90.10">
    <property type="entry name" value="Tubby Protein, Chain A"/>
    <property type="match status" value="1"/>
</dbReference>
<comment type="similarity">
    <text evidence="1">Belongs to the TUB family.</text>
</comment>
<dbReference type="InterPro" id="IPR025659">
    <property type="entry name" value="Tubby-like_C"/>
</dbReference>
<accession>A0A0B2UKL8</accession>
<name>A0A0B2UKL8_9MICR</name>
<dbReference type="Pfam" id="PF01167">
    <property type="entry name" value="Tub"/>
    <property type="match status" value="1"/>
</dbReference>
<evidence type="ECO:0000313" key="4">
    <source>
        <dbReference type="Proteomes" id="UP000031056"/>
    </source>
</evidence>
<comment type="caution">
    <text evidence="3">The sequence shown here is derived from an EMBL/GenBank/DDBJ whole genome shotgun (WGS) entry which is preliminary data.</text>
</comment>
<dbReference type="InParanoid" id="A0A0B2UKL8"/>
<organism evidence="3 4">
    <name type="scientific">Ordospora colligata OC4</name>
    <dbReference type="NCBI Taxonomy" id="1354746"/>
    <lineage>
        <taxon>Eukaryota</taxon>
        <taxon>Fungi</taxon>
        <taxon>Fungi incertae sedis</taxon>
        <taxon>Microsporidia</taxon>
        <taxon>Ordosporidae</taxon>
        <taxon>Ordospora</taxon>
    </lineage>
</organism>
<dbReference type="PANTHER" id="PTHR16517">
    <property type="entry name" value="TUBBY-RELATED"/>
    <property type="match status" value="1"/>
</dbReference>
<proteinExistence type="inferred from homology"/>
<keyword evidence="4" id="KW-1185">Reference proteome</keyword>
<evidence type="ECO:0000259" key="2">
    <source>
        <dbReference type="Pfam" id="PF01167"/>
    </source>
</evidence>
<feature type="domain" description="Tubby C-terminal" evidence="2">
    <location>
        <begin position="179"/>
        <end position="260"/>
    </location>
</feature>
<dbReference type="VEuPathDB" id="MicrosporidiaDB:M896_060540"/>
<dbReference type="Proteomes" id="UP000031056">
    <property type="component" value="Unassembled WGS sequence"/>
</dbReference>
<dbReference type="AlphaFoldDB" id="A0A0B2UKL8"/>